<dbReference type="PANTHER" id="PTHR42834:SF1">
    <property type="entry name" value="ENDONUCLEASE_EXONUCLEASE_PHOSPHATASE FAMILY PROTEIN (AFU_ORTHOLOGUE AFUA_3G09210)"/>
    <property type="match status" value="1"/>
</dbReference>
<dbReference type="SUPFAM" id="SSF56219">
    <property type="entry name" value="DNase I-like"/>
    <property type="match status" value="1"/>
</dbReference>
<dbReference type="Gene3D" id="3.60.10.10">
    <property type="entry name" value="Endonuclease/exonuclease/phosphatase"/>
    <property type="match status" value="1"/>
</dbReference>
<gene>
    <name evidence="4" type="ORF">GCM10023307_14420</name>
</gene>
<dbReference type="Proteomes" id="UP001499959">
    <property type="component" value="Unassembled WGS sequence"/>
</dbReference>
<name>A0ABP9B780_9GAMM</name>
<dbReference type="Pfam" id="PF03372">
    <property type="entry name" value="Exo_endo_phos"/>
    <property type="match status" value="1"/>
</dbReference>
<dbReference type="InterPro" id="IPR047971">
    <property type="entry name" value="ExeM-like"/>
</dbReference>
<feature type="compositionally biased region" description="Basic and acidic residues" evidence="1">
    <location>
        <begin position="551"/>
        <end position="564"/>
    </location>
</feature>
<comment type="caution">
    <text evidence="4">The sequence shown here is derived from an EMBL/GenBank/DDBJ whole genome shotgun (WGS) entry which is preliminary data.</text>
</comment>
<dbReference type="GO" id="GO:0004519">
    <property type="term" value="F:endonuclease activity"/>
    <property type="evidence" value="ECO:0007669"/>
    <property type="project" value="UniProtKB-KW"/>
</dbReference>
<evidence type="ECO:0000313" key="5">
    <source>
        <dbReference type="Proteomes" id="UP001499959"/>
    </source>
</evidence>
<keyword evidence="4" id="KW-0540">Nuclease</keyword>
<keyword evidence="5" id="KW-1185">Reference proteome</keyword>
<dbReference type="CDD" id="cd10283">
    <property type="entry name" value="MnuA_DNase1-like"/>
    <property type="match status" value="1"/>
</dbReference>
<keyword evidence="4" id="KW-0378">Hydrolase</keyword>
<evidence type="ECO:0000313" key="4">
    <source>
        <dbReference type="EMBL" id="GAA4790239.1"/>
    </source>
</evidence>
<evidence type="ECO:0000259" key="3">
    <source>
        <dbReference type="Pfam" id="PF03372"/>
    </source>
</evidence>
<dbReference type="EMBL" id="BAABJE010000005">
    <property type="protein sequence ID" value="GAA4790239.1"/>
    <property type="molecule type" value="Genomic_DNA"/>
</dbReference>
<dbReference type="RefSeq" id="WP_345302635.1">
    <property type="nucleotide sequence ID" value="NZ_BAABJE010000005.1"/>
</dbReference>
<evidence type="ECO:0000256" key="2">
    <source>
        <dbReference type="SAM" id="SignalP"/>
    </source>
</evidence>
<evidence type="ECO:0000256" key="1">
    <source>
        <dbReference type="SAM" id="MobiDB-lite"/>
    </source>
</evidence>
<proteinExistence type="predicted"/>
<keyword evidence="2" id="KW-0732">Signal</keyword>
<dbReference type="PANTHER" id="PTHR42834">
    <property type="entry name" value="ENDONUCLEASE/EXONUCLEASE/PHOSPHATASE FAMILY PROTEIN (AFU_ORTHOLOGUE AFUA_3G09210)"/>
    <property type="match status" value="1"/>
</dbReference>
<feature type="signal peptide" evidence="2">
    <location>
        <begin position="1"/>
        <end position="23"/>
    </location>
</feature>
<keyword evidence="4" id="KW-0255">Endonuclease</keyword>
<feature type="chain" id="PRO_5045282529" evidence="2">
    <location>
        <begin position="24"/>
        <end position="574"/>
    </location>
</feature>
<dbReference type="InterPro" id="IPR036691">
    <property type="entry name" value="Endo/exonu/phosph_ase_sf"/>
</dbReference>
<sequence>MRRPVPFRFLPLLCLLWSATGAAQDTLRIGDVQGTGERSARVGEAVTVQGIVTAAVDGGRRGWYLQDGGDGDPATSDAVFIEAEGASGPPITVGQSLRIRGTVAELDAGRGTLTALQRVSPASLKATIDTPRAIRIATAPADWERFEGMRVRIAAPLTVAGTHRLEKQGELIVNFGERLRTPSDAVAPGEAARALAADNVRRTLRVDDGSTAERPETVWFLPKDADLRSGSRVVRLEGVIDQRGGGYLLMPTTPPKFRPARAPKPPKVGGDVRIASFNLENFFNGDGRGGGFPTPRGARTPAELEAQLGRLVATIRGLDPDIAALMELENDGFGPESAVALLVDALNRSGDGDWRFIASEAPAGGDQIRVGMIYRASRAQPVGAAAALADDLFGSRSRPPLAQSFRAGDGPVFTVVANHFKSKGCGSATGAEADQKDGQSCWNPTRTESARRLDAWLRTDPTRSGSDLMMIVGDLNAYTMEDPVRALVAAGWRDAFEGARGESPYSYVYEAQTGRLDHALLSPGLAARLAGAAEWHSNADEPDNRGYQARPGDRGPWRSSDHDPLVVGLRLRRP</sequence>
<dbReference type="InterPro" id="IPR005135">
    <property type="entry name" value="Endo/exonuclease/phosphatase"/>
</dbReference>
<dbReference type="CDD" id="cd04486">
    <property type="entry name" value="YhcR_OBF_like"/>
    <property type="match status" value="1"/>
</dbReference>
<feature type="region of interest" description="Disordered" evidence="1">
    <location>
        <begin position="535"/>
        <end position="574"/>
    </location>
</feature>
<organism evidence="4 5">
    <name type="scientific">Lysobacter hankyongensis</name>
    <dbReference type="NCBI Taxonomy" id="1176535"/>
    <lineage>
        <taxon>Bacteria</taxon>
        <taxon>Pseudomonadati</taxon>
        <taxon>Pseudomonadota</taxon>
        <taxon>Gammaproteobacteria</taxon>
        <taxon>Lysobacterales</taxon>
        <taxon>Lysobacteraceae</taxon>
        <taxon>Lysobacter</taxon>
    </lineage>
</organism>
<protein>
    <submittedName>
        <fullName evidence="4">ExeM/NucH family extracellular endonuclease</fullName>
    </submittedName>
</protein>
<feature type="domain" description="Endonuclease/exonuclease/phosphatase" evidence="3">
    <location>
        <begin position="275"/>
        <end position="562"/>
    </location>
</feature>
<reference evidence="5" key="1">
    <citation type="journal article" date="2019" name="Int. J. Syst. Evol. Microbiol.">
        <title>The Global Catalogue of Microorganisms (GCM) 10K type strain sequencing project: providing services to taxonomists for standard genome sequencing and annotation.</title>
        <authorList>
            <consortium name="The Broad Institute Genomics Platform"/>
            <consortium name="The Broad Institute Genome Sequencing Center for Infectious Disease"/>
            <person name="Wu L."/>
            <person name="Ma J."/>
        </authorList>
    </citation>
    <scope>NUCLEOTIDE SEQUENCE [LARGE SCALE GENOMIC DNA]</scope>
    <source>
        <strain evidence="5">JCM 18204</strain>
    </source>
</reference>
<dbReference type="NCBIfam" id="NF033681">
    <property type="entry name" value="ExeM_NucH_DNase"/>
    <property type="match status" value="1"/>
</dbReference>
<accession>A0ABP9B780</accession>